<dbReference type="Proteomes" id="UP000028623">
    <property type="component" value="Unassembled WGS sequence"/>
</dbReference>
<reference evidence="1 2" key="1">
    <citation type="submission" date="2014-07" db="EMBL/GenBank/DDBJ databases">
        <title>Epilithonimonas lactis LMG 22401 Genome.</title>
        <authorList>
            <person name="Pipes S.E."/>
            <person name="Stropko S.J."/>
        </authorList>
    </citation>
    <scope>NUCLEOTIDE SEQUENCE [LARGE SCALE GENOMIC DNA]</scope>
    <source>
        <strain evidence="1 2">LMG 24401</strain>
    </source>
</reference>
<evidence type="ECO:0000313" key="1">
    <source>
        <dbReference type="EMBL" id="KFC18311.1"/>
    </source>
</evidence>
<dbReference type="AlphaFoldDB" id="A0A085B766"/>
<keyword evidence="2" id="KW-1185">Reference proteome</keyword>
<gene>
    <name evidence="1" type="ORF">IO89_17565</name>
</gene>
<organism evidence="1 2">
    <name type="scientific">Epilithonimonas lactis</name>
    <dbReference type="NCBI Taxonomy" id="421072"/>
    <lineage>
        <taxon>Bacteria</taxon>
        <taxon>Pseudomonadati</taxon>
        <taxon>Bacteroidota</taxon>
        <taxon>Flavobacteriia</taxon>
        <taxon>Flavobacteriales</taxon>
        <taxon>Weeksellaceae</taxon>
        <taxon>Chryseobacterium group</taxon>
        <taxon>Epilithonimonas</taxon>
    </lineage>
</organism>
<comment type="caution">
    <text evidence="1">The sequence shown here is derived from an EMBL/GenBank/DDBJ whole genome shotgun (WGS) entry which is preliminary data.</text>
</comment>
<protein>
    <submittedName>
        <fullName evidence="1">Uncharacterized protein</fullName>
    </submittedName>
</protein>
<dbReference type="STRING" id="421072.SAMN04488097_3789"/>
<name>A0A085B766_9FLAO</name>
<proteinExistence type="predicted"/>
<accession>A0A085B766</accession>
<dbReference type="EMBL" id="JPLY01000007">
    <property type="protein sequence ID" value="KFC18311.1"/>
    <property type="molecule type" value="Genomic_DNA"/>
</dbReference>
<evidence type="ECO:0000313" key="2">
    <source>
        <dbReference type="Proteomes" id="UP000028623"/>
    </source>
</evidence>
<sequence length="227" mass="26634">MLLIVEMIAKMTNKRPQDRYSSMSEIIKVLQDLDNSIGDSSENKIDLLLHKANQKISATQKEELDRRKEREKIDSEFKFIEFSIKSLFDKFNNRISEINKSLERTKIQISDNSNQMKVSFMGKSFTISFYPSSNIQETIKKEKEASLQYQKRHYGFVMQTPETSHLEKDNVVLIGEMVLSKSSLPLDSLGYNLLLRKVNQDDLYGEWWVVWFEDSGLSQKRPLFMRK</sequence>